<evidence type="ECO:0000256" key="9">
    <source>
        <dbReference type="ARBA" id="ARBA00023224"/>
    </source>
</evidence>
<evidence type="ECO:0000256" key="6">
    <source>
        <dbReference type="ARBA" id="ARBA00022989"/>
    </source>
</evidence>
<comment type="similarity">
    <text evidence="10">Belongs to the insect chemoreceptor superfamily. Heteromeric odorant receptor channel (TC 1.A.69) family.</text>
</comment>
<keyword evidence="5 10" id="KW-0552">Olfaction</keyword>
<dbReference type="Pfam" id="PF02949">
    <property type="entry name" value="7tm_6"/>
    <property type="match status" value="1"/>
</dbReference>
<feature type="transmembrane region" description="Helical" evidence="10">
    <location>
        <begin position="70"/>
        <end position="93"/>
    </location>
</feature>
<evidence type="ECO:0000256" key="3">
    <source>
        <dbReference type="ARBA" id="ARBA00022606"/>
    </source>
</evidence>
<dbReference type="PANTHER" id="PTHR21137">
    <property type="entry name" value="ODORANT RECEPTOR"/>
    <property type="match status" value="1"/>
</dbReference>
<protein>
    <recommendedName>
        <fullName evidence="10">Odorant receptor</fullName>
    </recommendedName>
</protein>
<name>A0A3F2ZEQ6_PHLPP</name>
<feature type="transmembrane region" description="Helical" evidence="10">
    <location>
        <begin position="137"/>
        <end position="158"/>
    </location>
</feature>
<keyword evidence="12" id="KW-1185">Reference proteome</keyword>
<evidence type="ECO:0000256" key="7">
    <source>
        <dbReference type="ARBA" id="ARBA00023136"/>
    </source>
</evidence>
<dbReference type="InterPro" id="IPR004117">
    <property type="entry name" value="7tm6_olfct_rcpt"/>
</dbReference>
<evidence type="ECO:0000256" key="4">
    <source>
        <dbReference type="ARBA" id="ARBA00022692"/>
    </source>
</evidence>
<dbReference type="AlphaFoldDB" id="A0A3F2ZEQ6"/>
<keyword evidence="6 10" id="KW-1133">Transmembrane helix</keyword>
<evidence type="ECO:0000256" key="10">
    <source>
        <dbReference type="RuleBase" id="RU351113"/>
    </source>
</evidence>
<evidence type="ECO:0000313" key="11">
    <source>
        <dbReference type="EnsemblMetazoa" id="PPAI013301-PA"/>
    </source>
</evidence>
<accession>A0A3F2ZEQ6</accession>
<evidence type="ECO:0000256" key="1">
    <source>
        <dbReference type="ARBA" id="ARBA00004651"/>
    </source>
</evidence>
<keyword evidence="2" id="KW-1003">Cell membrane</keyword>
<keyword evidence="3 10" id="KW-0716">Sensory transduction</keyword>
<dbReference type="Proteomes" id="UP000092462">
    <property type="component" value="Unassembled WGS sequence"/>
</dbReference>
<proteinExistence type="inferred from homology"/>
<keyword evidence="4 10" id="KW-0812">Transmembrane</keyword>
<feature type="transmembrane region" description="Helical" evidence="10">
    <location>
        <begin position="44"/>
        <end position="64"/>
    </location>
</feature>
<evidence type="ECO:0000256" key="5">
    <source>
        <dbReference type="ARBA" id="ARBA00022725"/>
    </source>
</evidence>
<organism evidence="11 12">
    <name type="scientific">Phlebotomus papatasi</name>
    <name type="common">Sandfly</name>
    <dbReference type="NCBI Taxonomy" id="29031"/>
    <lineage>
        <taxon>Eukaryota</taxon>
        <taxon>Metazoa</taxon>
        <taxon>Ecdysozoa</taxon>
        <taxon>Arthropoda</taxon>
        <taxon>Hexapoda</taxon>
        <taxon>Insecta</taxon>
        <taxon>Pterygota</taxon>
        <taxon>Neoptera</taxon>
        <taxon>Endopterygota</taxon>
        <taxon>Diptera</taxon>
        <taxon>Nematocera</taxon>
        <taxon>Psychodoidea</taxon>
        <taxon>Psychodidae</taxon>
        <taxon>Phlebotomus</taxon>
        <taxon>Phlebotomus</taxon>
    </lineage>
</organism>
<feature type="transmembrane region" description="Helical" evidence="10">
    <location>
        <begin position="286"/>
        <end position="305"/>
    </location>
</feature>
<comment type="caution">
    <text evidence="10">Lacks conserved residue(s) required for the propagation of feature annotation.</text>
</comment>
<comment type="subcellular location">
    <subcellularLocation>
        <location evidence="1 10">Cell membrane</location>
        <topology evidence="1 10">Multi-pass membrane protein</topology>
    </subcellularLocation>
</comment>
<reference evidence="11" key="1">
    <citation type="submission" date="2022-08" db="UniProtKB">
        <authorList>
            <consortium name="EnsemblMetazoa"/>
        </authorList>
    </citation>
    <scope>IDENTIFICATION</scope>
    <source>
        <strain evidence="11">Israel</strain>
    </source>
</reference>
<keyword evidence="9 10" id="KW-0807">Transducer</keyword>
<evidence type="ECO:0000256" key="8">
    <source>
        <dbReference type="ARBA" id="ARBA00023170"/>
    </source>
</evidence>
<dbReference type="VEuPathDB" id="VectorBase:PPAPM1_012091"/>
<evidence type="ECO:0000256" key="2">
    <source>
        <dbReference type="ARBA" id="ARBA00022475"/>
    </source>
</evidence>
<dbReference type="EnsemblMetazoa" id="PPAI013301-RA">
    <property type="protein sequence ID" value="PPAI013301-PA"/>
    <property type="gene ID" value="PPAI013301"/>
</dbReference>
<feature type="transmembrane region" description="Helical" evidence="10">
    <location>
        <begin position="256"/>
        <end position="280"/>
    </location>
</feature>
<evidence type="ECO:0000313" key="12">
    <source>
        <dbReference type="Proteomes" id="UP000092462"/>
    </source>
</evidence>
<dbReference type="GO" id="GO:0007165">
    <property type="term" value="P:signal transduction"/>
    <property type="evidence" value="ECO:0007669"/>
    <property type="project" value="UniProtKB-KW"/>
</dbReference>
<keyword evidence="8 10" id="KW-0675">Receptor</keyword>
<dbReference type="VEuPathDB" id="VectorBase:PPAI013301"/>
<dbReference type="PANTHER" id="PTHR21137:SF35">
    <property type="entry name" value="ODORANT RECEPTOR 19A-RELATED"/>
    <property type="match status" value="1"/>
</dbReference>
<sequence>MVDIVEYIECYPEYQKFEEFLKCLIRFLNLSCIPWKIVRGYGKYIFPISQIYSLISSVFALVYFEKDLMGILISVTLSTGFFQVFIKTLSIITQSNRLEILFRFIQEMHQVHENDLIPDSARIHLKHLKKSLNINKIILRILFAVSFMTAPGVLLYFLHTDLLIVAVPGVFPSSKASLIYQHIHQGICMGIATIELLIPDVITISIGLYLIAVLNIFQDIIQHIHKFDFSKKEDVLIEIHKFHSNILEIFRIFSDIFYYTIAVQTATSVVFVYCEFFIILSTDFMAFIPMVLYIFVQFIAVCIFGEMMYSKTEKLTTDFYLTNWYELDIHEQKILLMMMYMSHKIIGLKAAGMYDINLRMFIETIKAGISFLTILYTLT</sequence>
<keyword evidence="7 10" id="KW-0472">Membrane</keyword>
<dbReference type="GO" id="GO:0005886">
    <property type="term" value="C:plasma membrane"/>
    <property type="evidence" value="ECO:0007669"/>
    <property type="project" value="UniProtKB-SubCell"/>
</dbReference>
<dbReference type="GO" id="GO:0004984">
    <property type="term" value="F:olfactory receptor activity"/>
    <property type="evidence" value="ECO:0007669"/>
    <property type="project" value="InterPro"/>
</dbReference>
<dbReference type="EMBL" id="AJVK01038100">
    <property type="status" value="NOT_ANNOTATED_CDS"/>
    <property type="molecule type" value="Genomic_DNA"/>
</dbReference>
<dbReference type="GO" id="GO:0005549">
    <property type="term" value="F:odorant binding"/>
    <property type="evidence" value="ECO:0007669"/>
    <property type="project" value="InterPro"/>
</dbReference>
<feature type="transmembrane region" description="Helical" evidence="10">
    <location>
        <begin position="196"/>
        <end position="217"/>
    </location>
</feature>